<reference evidence="4 5" key="1">
    <citation type="submission" date="2021-08" db="EMBL/GenBank/DDBJ databases">
        <title>Comparative Genomics Analysis of the Genus Qipengyuania Reveals Extensive Genetic Diversity and Metabolic Versatility, Including the Description of Fifteen Novel Species.</title>
        <authorList>
            <person name="Liu Y."/>
        </authorList>
    </citation>
    <scope>NUCLEOTIDE SEQUENCE [LARGE SCALE GENOMIC DNA]</scope>
    <source>
        <strain evidence="4 5">1NDH13</strain>
    </source>
</reference>
<evidence type="ECO:0000256" key="1">
    <source>
        <dbReference type="SAM" id="MobiDB-lite"/>
    </source>
</evidence>
<feature type="compositionally biased region" description="Acidic residues" evidence="1">
    <location>
        <begin position="172"/>
        <end position="189"/>
    </location>
</feature>
<evidence type="ECO:0000259" key="3">
    <source>
        <dbReference type="Pfam" id="PF08308"/>
    </source>
</evidence>
<gene>
    <name evidence="4" type="ORF">K3148_04445</name>
</gene>
<keyword evidence="5" id="KW-1185">Reference proteome</keyword>
<feature type="region of interest" description="Disordered" evidence="1">
    <location>
        <begin position="164"/>
        <end position="189"/>
    </location>
</feature>
<feature type="domain" description="PEGA" evidence="3">
    <location>
        <begin position="30"/>
        <end position="74"/>
    </location>
</feature>
<protein>
    <submittedName>
        <fullName evidence="4">YgdI/YgdR family lipoprotein</fullName>
    </submittedName>
</protein>
<feature type="chain" id="PRO_5047074452" evidence="2">
    <location>
        <begin position="23"/>
        <end position="189"/>
    </location>
</feature>
<dbReference type="Proteomes" id="UP000824281">
    <property type="component" value="Chromosome"/>
</dbReference>
<feature type="signal peptide" evidence="2">
    <location>
        <begin position="1"/>
        <end position="22"/>
    </location>
</feature>
<dbReference type="InterPro" id="IPR013229">
    <property type="entry name" value="PEGA"/>
</dbReference>
<organism evidence="4 5">
    <name type="scientific">Qipengyuania aurantiaca</name>
    <dbReference type="NCBI Taxonomy" id="2867233"/>
    <lineage>
        <taxon>Bacteria</taxon>
        <taxon>Pseudomonadati</taxon>
        <taxon>Pseudomonadota</taxon>
        <taxon>Alphaproteobacteria</taxon>
        <taxon>Sphingomonadales</taxon>
        <taxon>Erythrobacteraceae</taxon>
        <taxon>Qipengyuania</taxon>
    </lineage>
</organism>
<keyword evidence="2" id="KW-0732">Signal</keyword>
<evidence type="ECO:0000313" key="4">
    <source>
        <dbReference type="EMBL" id="QZD90650.1"/>
    </source>
</evidence>
<dbReference type="EMBL" id="CP081295">
    <property type="protein sequence ID" value="QZD90650.1"/>
    <property type="molecule type" value="Genomic_DNA"/>
</dbReference>
<keyword evidence="4" id="KW-0449">Lipoprotein</keyword>
<evidence type="ECO:0000256" key="2">
    <source>
        <dbReference type="SAM" id="SignalP"/>
    </source>
</evidence>
<sequence>MNKFIAAFAAVSAIGLSGCATVVNGPNLDYVVDTTPDGAAVTFLDGRTCVTPCELVMPRKDSSRVDIVREGYEPTYVLLWSKSGASTFGNILLGGGIGAAVDAGNGSNRFLSPRPLIVRLAPLGSGEEAVLLDKKGEVIMTVAEHNAEAYEKVAKQIGDAAGEAPGTVTAEAEAEEVAVEEAAEEAATN</sequence>
<proteinExistence type="predicted"/>
<accession>A0ABX8ZNS5</accession>
<name>A0ABX8ZNS5_9SPHN</name>
<dbReference type="Pfam" id="PF08308">
    <property type="entry name" value="PEGA"/>
    <property type="match status" value="1"/>
</dbReference>
<evidence type="ECO:0000313" key="5">
    <source>
        <dbReference type="Proteomes" id="UP000824281"/>
    </source>
</evidence>
<dbReference type="PROSITE" id="PS51257">
    <property type="entry name" value="PROKAR_LIPOPROTEIN"/>
    <property type="match status" value="1"/>
</dbReference>
<dbReference type="RefSeq" id="WP_221426113.1">
    <property type="nucleotide sequence ID" value="NZ_CP081295.1"/>
</dbReference>